<comment type="caution">
    <text evidence="1">The sequence shown here is derived from an EMBL/GenBank/DDBJ whole genome shotgun (WGS) entry which is preliminary data.</text>
</comment>
<name>A0A834WPV5_9FABA</name>
<dbReference type="EMBL" id="JAAIUW010000005">
    <property type="protein sequence ID" value="KAF7830227.1"/>
    <property type="molecule type" value="Genomic_DNA"/>
</dbReference>
<sequence length="43" mass="4846">MLWTNKQGFAARFLADAVLSQLQFRFGQSATSPVSRRRLSSSK</sequence>
<gene>
    <name evidence="1" type="ORF">G2W53_012560</name>
</gene>
<protein>
    <submittedName>
        <fullName evidence="1">Uncharacterized protein</fullName>
    </submittedName>
</protein>
<organism evidence="1 2">
    <name type="scientific">Senna tora</name>
    <dbReference type="NCBI Taxonomy" id="362788"/>
    <lineage>
        <taxon>Eukaryota</taxon>
        <taxon>Viridiplantae</taxon>
        <taxon>Streptophyta</taxon>
        <taxon>Embryophyta</taxon>
        <taxon>Tracheophyta</taxon>
        <taxon>Spermatophyta</taxon>
        <taxon>Magnoliopsida</taxon>
        <taxon>eudicotyledons</taxon>
        <taxon>Gunneridae</taxon>
        <taxon>Pentapetalae</taxon>
        <taxon>rosids</taxon>
        <taxon>fabids</taxon>
        <taxon>Fabales</taxon>
        <taxon>Fabaceae</taxon>
        <taxon>Caesalpinioideae</taxon>
        <taxon>Cassia clade</taxon>
        <taxon>Senna</taxon>
    </lineage>
</organism>
<proteinExistence type="predicted"/>
<dbReference type="Proteomes" id="UP000634136">
    <property type="component" value="Unassembled WGS sequence"/>
</dbReference>
<keyword evidence="2" id="KW-1185">Reference proteome</keyword>
<reference evidence="1" key="1">
    <citation type="submission" date="2020-09" db="EMBL/GenBank/DDBJ databases">
        <title>Genome-Enabled Discovery of Anthraquinone Biosynthesis in Senna tora.</title>
        <authorList>
            <person name="Kang S.-H."/>
            <person name="Pandey R.P."/>
            <person name="Lee C.-M."/>
            <person name="Sim J.-S."/>
            <person name="Jeong J.-T."/>
            <person name="Choi B.-S."/>
            <person name="Jung M."/>
            <person name="Ginzburg D."/>
            <person name="Zhao K."/>
            <person name="Won S.Y."/>
            <person name="Oh T.-J."/>
            <person name="Yu Y."/>
            <person name="Kim N.-H."/>
            <person name="Lee O.R."/>
            <person name="Lee T.-H."/>
            <person name="Bashyal P."/>
            <person name="Kim T.-S."/>
            <person name="Lee W.-H."/>
            <person name="Kawkins C."/>
            <person name="Kim C.-K."/>
            <person name="Kim J.S."/>
            <person name="Ahn B.O."/>
            <person name="Rhee S.Y."/>
            <person name="Sohng J.K."/>
        </authorList>
    </citation>
    <scope>NUCLEOTIDE SEQUENCE</scope>
    <source>
        <tissue evidence="1">Leaf</tissue>
    </source>
</reference>
<evidence type="ECO:0000313" key="2">
    <source>
        <dbReference type="Proteomes" id="UP000634136"/>
    </source>
</evidence>
<dbReference type="AlphaFoldDB" id="A0A834WPV5"/>
<evidence type="ECO:0000313" key="1">
    <source>
        <dbReference type="EMBL" id="KAF7830227.1"/>
    </source>
</evidence>
<accession>A0A834WPV5</accession>